<accession>A0AAD1ZPV3</accession>
<evidence type="ECO:0000313" key="9">
    <source>
        <dbReference type="EMBL" id="CAI9773313.1"/>
    </source>
</evidence>
<dbReference type="PROSITE" id="PS51294">
    <property type="entry name" value="HTH_MYB"/>
    <property type="match status" value="2"/>
</dbReference>
<evidence type="ECO:0000313" key="10">
    <source>
        <dbReference type="Proteomes" id="UP000834106"/>
    </source>
</evidence>
<dbReference type="Pfam" id="PF13921">
    <property type="entry name" value="Myb_DNA-bind_6"/>
    <property type="match status" value="1"/>
</dbReference>
<dbReference type="SMART" id="SM00717">
    <property type="entry name" value="SANT"/>
    <property type="match status" value="2"/>
</dbReference>
<keyword evidence="2" id="KW-0677">Repeat</keyword>
<dbReference type="Proteomes" id="UP000834106">
    <property type="component" value="Chromosome 12"/>
</dbReference>
<evidence type="ECO:0000256" key="5">
    <source>
        <dbReference type="ARBA" id="ARBA00023163"/>
    </source>
</evidence>
<evidence type="ECO:0000256" key="1">
    <source>
        <dbReference type="ARBA" id="ARBA00004123"/>
    </source>
</evidence>
<dbReference type="CDD" id="cd00167">
    <property type="entry name" value="SANT"/>
    <property type="match status" value="2"/>
</dbReference>
<dbReference type="InterPro" id="IPR001005">
    <property type="entry name" value="SANT/Myb"/>
</dbReference>
<dbReference type="PANTHER" id="PTHR45614">
    <property type="entry name" value="MYB PROTEIN-RELATED"/>
    <property type="match status" value="1"/>
</dbReference>
<evidence type="ECO:0000259" key="8">
    <source>
        <dbReference type="PROSITE" id="PS51294"/>
    </source>
</evidence>
<proteinExistence type="predicted"/>
<evidence type="ECO:0000259" key="7">
    <source>
        <dbReference type="PROSITE" id="PS50090"/>
    </source>
</evidence>
<dbReference type="PANTHER" id="PTHR45614:SF259">
    <property type="entry name" value="MYB DOMAIN PROTEIN 89-RELATED"/>
    <property type="match status" value="1"/>
</dbReference>
<keyword evidence="3" id="KW-0805">Transcription regulation</keyword>
<feature type="domain" description="HTH myb-type" evidence="8">
    <location>
        <begin position="112"/>
        <end position="162"/>
    </location>
</feature>
<evidence type="ECO:0000256" key="2">
    <source>
        <dbReference type="ARBA" id="ARBA00022737"/>
    </source>
</evidence>
<evidence type="ECO:0000256" key="4">
    <source>
        <dbReference type="ARBA" id="ARBA00023125"/>
    </source>
</evidence>
<dbReference type="InterPro" id="IPR050560">
    <property type="entry name" value="MYB_TF"/>
</dbReference>
<dbReference type="GO" id="GO:0000978">
    <property type="term" value="F:RNA polymerase II cis-regulatory region sequence-specific DNA binding"/>
    <property type="evidence" value="ECO:0007669"/>
    <property type="project" value="TreeGrafter"/>
</dbReference>
<dbReference type="EMBL" id="OU503047">
    <property type="protein sequence ID" value="CAI9773313.1"/>
    <property type="molecule type" value="Genomic_DNA"/>
</dbReference>
<organism evidence="9 10">
    <name type="scientific">Fraxinus pennsylvanica</name>
    <dbReference type="NCBI Taxonomy" id="56036"/>
    <lineage>
        <taxon>Eukaryota</taxon>
        <taxon>Viridiplantae</taxon>
        <taxon>Streptophyta</taxon>
        <taxon>Embryophyta</taxon>
        <taxon>Tracheophyta</taxon>
        <taxon>Spermatophyta</taxon>
        <taxon>Magnoliopsida</taxon>
        <taxon>eudicotyledons</taxon>
        <taxon>Gunneridae</taxon>
        <taxon>Pentapetalae</taxon>
        <taxon>asterids</taxon>
        <taxon>lamiids</taxon>
        <taxon>Lamiales</taxon>
        <taxon>Oleaceae</taxon>
        <taxon>Oleeae</taxon>
        <taxon>Fraxinus</taxon>
    </lineage>
</organism>
<gene>
    <name evidence="9" type="ORF">FPE_LOCUS20743</name>
</gene>
<evidence type="ECO:0000256" key="6">
    <source>
        <dbReference type="ARBA" id="ARBA00023242"/>
    </source>
</evidence>
<protein>
    <submittedName>
        <fullName evidence="9">Uncharacterized protein</fullName>
    </submittedName>
</protein>
<keyword evidence="4" id="KW-0238">DNA-binding</keyword>
<dbReference type="FunFam" id="1.10.10.60:FF:000060">
    <property type="entry name" value="MYB transcription factor"/>
    <property type="match status" value="1"/>
</dbReference>
<dbReference type="AlphaFoldDB" id="A0AAD1ZPV3"/>
<feature type="domain" description="Myb-like" evidence="7">
    <location>
        <begin position="61"/>
        <end position="107"/>
    </location>
</feature>
<keyword evidence="5" id="KW-0804">Transcription</keyword>
<name>A0AAD1ZPV3_9LAMI</name>
<dbReference type="Gene3D" id="1.10.10.60">
    <property type="entry name" value="Homeodomain-like"/>
    <property type="match status" value="2"/>
</dbReference>
<feature type="domain" description="Myb-like" evidence="7">
    <location>
        <begin position="108"/>
        <end position="158"/>
    </location>
</feature>
<dbReference type="PROSITE" id="PS50090">
    <property type="entry name" value="MYB_LIKE"/>
    <property type="match status" value="2"/>
</dbReference>
<keyword evidence="10" id="KW-1185">Reference proteome</keyword>
<dbReference type="GO" id="GO:0000981">
    <property type="term" value="F:DNA-binding transcription factor activity, RNA polymerase II-specific"/>
    <property type="evidence" value="ECO:0007669"/>
    <property type="project" value="TreeGrafter"/>
</dbReference>
<dbReference type="SUPFAM" id="SSF46689">
    <property type="entry name" value="Homeodomain-like"/>
    <property type="match status" value="1"/>
</dbReference>
<keyword evidence="6" id="KW-0539">Nucleus</keyword>
<dbReference type="GO" id="GO:0005634">
    <property type="term" value="C:nucleus"/>
    <property type="evidence" value="ECO:0007669"/>
    <property type="project" value="UniProtKB-SubCell"/>
</dbReference>
<reference evidence="9" key="1">
    <citation type="submission" date="2023-05" db="EMBL/GenBank/DDBJ databases">
        <authorList>
            <person name="Huff M."/>
        </authorList>
    </citation>
    <scope>NUCLEOTIDE SEQUENCE</scope>
</reference>
<evidence type="ECO:0000256" key="3">
    <source>
        <dbReference type="ARBA" id="ARBA00023015"/>
    </source>
</evidence>
<sequence>MKLQFLMNSSNSDSVSNGFSQKMTFIDPPSVHFLEDKEIGGMETEDEEIGRKSAHTKLCARGHWRPHEDAKLKELVAQFGPQNWNLIAEKLQGRSGKSCRLRWFNQLDPRINRSAFTDEEEEALLAAHRVYGNKWSLIAKLFLRRTDNAVKNQWHRQLEEEIIIEEESLAALTELFHGFLATGTIGTEPINTNPSTLTFSFSVDHIEENELKLISGDLEKVLGGEGRDEKCNLSLGLGRNSHVSARSSIVTLGGKQIENAAINKNEGNIRPLQSCLFGPAIGSPEREIDTHWSEEFIILKIRNPSFENLNQV</sequence>
<comment type="subcellular location">
    <subcellularLocation>
        <location evidence="1">Nucleus</location>
    </subcellularLocation>
</comment>
<feature type="domain" description="HTH myb-type" evidence="8">
    <location>
        <begin position="61"/>
        <end position="111"/>
    </location>
</feature>
<dbReference type="InterPro" id="IPR009057">
    <property type="entry name" value="Homeodomain-like_sf"/>
</dbReference>
<dbReference type="InterPro" id="IPR017930">
    <property type="entry name" value="Myb_dom"/>
</dbReference>